<dbReference type="EMBL" id="ADCY02000051">
    <property type="protein sequence ID" value="EFG32043.1"/>
    <property type="molecule type" value="Genomic_DNA"/>
</dbReference>
<dbReference type="HOGENOM" id="CLU_480374_0_0_4"/>
<dbReference type="STRING" id="641147.HMPREF9021_00448"/>
<dbReference type="KEGG" id="smur:BWP33_00345"/>
<organism evidence="2 3">
    <name type="scientific">Simonsiella muelleri ATCC 29453</name>
    <dbReference type="NCBI Taxonomy" id="641147"/>
    <lineage>
        <taxon>Bacteria</taxon>
        <taxon>Pseudomonadati</taxon>
        <taxon>Pseudomonadota</taxon>
        <taxon>Betaproteobacteria</taxon>
        <taxon>Neisseriales</taxon>
        <taxon>Neisseriaceae</taxon>
        <taxon>Simonsiella</taxon>
    </lineage>
</organism>
<proteinExistence type="predicted"/>
<protein>
    <recommendedName>
        <fullName evidence="1">Abortive phage infection protein C-terminal domain-containing protein</fullName>
    </recommendedName>
</protein>
<dbReference type="eggNOG" id="ENOG502Z7VT">
    <property type="taxonomic scope" value="Bacteria"/>
</dbReference>
<dbReference type="InterPro" id="IPR018891">
    <property type="entry name" value="AIPR_C"/>
</dbReference>
<reference evidence="2 3" key="2">
    <citation type="submission" date="2011-10" db="EMBL/GenBank/DDBJ databases">
        <title>The Genome Sequence of Simonsiella muelleri ATCC 29453.</title>
        <authorList>
            <consortium name="The Broad Institute Genome Sequencing Platform"/>
            <consortium name="The Broad Institute Genome Sequencing Center for Infectious Disease"/>
            <person name="Earl A."/>
            <person name="Ward D."/>
            <person name="Feldgarden M."/>
            <person name="Gevers D."/>
            <person name="Izard J."/>
            <person name="Baranova O.V."/>
            <person name="Blanton J.M."/>
            <person name="Tanner A.C."/>
            <person name="Dewhirst F."/>
            <person name="Young S.K."/>
            <person name="Zeng Q."/>
            <person name="Gargeya S."/>
            <person name="Fitzgerald M."/>
            <person name="Haas B."/>
            <person name="Abouelleil A."/>
            <person name="Alvarado L."/>
            <person name="Arachchi H.M."/>
            <person name="Berlin A."/>
            <person name="Brown A."/>
            <person name="Chapman S.B."/>
            <person name="Chen Z."/>
            <person name="Dunbar C."/>
            <person name="Freedman E."/>
            <person name="Gearin G."/>
            <person name="Goldberg J."/>
            <person name="Griggs A."/>
            <person name="Gujja S."/>
            <person name="Heiman D."/>
            <person name="Howarth C."/>
            <person name="Larson L."/>
            <person name="Lui A."/>
            <person name="MacDonald P.J.P."/>
            <person name="Montmayeur A."/>
            <person name="Murphy C."/>
            <person name="Neiman D."/>
            <person name="Pearson M."/>
            <person name="Priest M."/>
            <person name="Roberts A."/>
            <person name="Saif S."/>
            <person name="Shea T."/>
            <person name="Shenoy N."/>
            <person name="Sisk P."/>
            <person name="Stolte C."/>
            <person name="Sykes S."/>
            <person name="Wortman J."/>
            <person name="Nusbaum C."/>
            <person name="Birren B."/>
        </authorList>
    </citation>
    <scope>NUCLEOTIDE SEQUENCE [LARGE SCALE GENOMIC DNA]</scope>
    <source>
        <strain evidence="2 3">ATCC 29453</strain>
    </source>
</reference>
<dbReference type="OrthoDB" id="9806213at2"/>
<evidence type="ECO:0000259" key="1">
    <source>
        <dbReference type="Pfam" id="PF10592"/>
    </source>
</evidence>
<name>V9HMZ8_9NEIS</name>
<dbReference type="AlphaFoldDB" id="V9HMZ8"/>
<sequence length="561" mass="64188">MNFKASIIEQQFLGLDDETKNALRDELNLGSDENKFKSTLFLYYSTKILLDLERDETIECLVDGGQDFGIDAIYVNEPEEHELPITIIQAKYTNNLKGDSNFPESGIKEMLNALRYLFDPYAQLGAVNERLRTKVEEIRSFIREGNIPKIRAIALNNGLKWNEAAQEQIDLSGFGQQVVWEHVNHDTLLDLLNSTKKVDANLQLLGAAIVEDMNFSRVFVGRMAVREVAELIGQHGDRLLERNVRRYLGLQGNRVNTDIHTTLNQEPDNFYYYNNGLTLVCKSFSYNALQKNDFLVRTKDLQIVNGGQTSMTLHHYMRQHETVSENASVLVRIYELPDEQYENYVSKITHATNNQNPVDLKDLRANDEKQRNLEAGIKELGYVYHRKRSTANVRTGDITSGMAAEAILSVILKKPHQAKFNAKEHFGKFYDVVFSAELNAAQTVIAVLIYRFTEARRKKLLSTDKVFVRYASCFLAMQMAQKLSDEKQLGEQLILLNHRNFAEVKATLDAKMETYFEMAVQDIDHALSQLYGESYMVTISLQQLSATFRRADLMEKIFQAA</sequence>
<dbReference type="Proteomes" id="UP000017813">
    <property type="component" value="Unassembled WGS sequence"/>
</dbReference>
<evidence type="ECO:0000313" key="3">
    <source>
        <dbReference type="Proteomes" id="UP000017813"/>
    </source>
</evidence>
<dbReference type="RefSeq" id="WP_002642665.1">
    <property type="nucleotide sequence ID" value="NZ_CP019448.1"/>
</dbReference>
<gene>
    <name evidence="2" type="ORF">HMPREF9021_00448</name>
</gene>
<feature type="domain" description="Abortive phage infection protein C-terminal" evidence="1">
    <location>
        <begin position="240"/>
        <end position="493"/>
    </location>
</feature>
<reference evidence="2 3" key="1">
    <citation type="submission" date="2010-03" db="EMBL/GenBank/DDBJ databases">
        <authorList>
            <consortium name="The Broad Institute Genome Sequencing Platform"/>
            <person name="Ward D."/>
            <person name="Earl A."/>
            <person name="Feldgarden M."/>
            <person name="Gevers D."/>
            <person name="Young S."/>
            <person name="Zeng Q."/>
            <person name="Koehrsen M."/>
            <person name="Alvarado L."/>
            <person name="Berlin A.M."/>
            <person name="Borenstein D."/>
            <person name="Chapman S.B."/>
            <person name="Chen Z."/>
            <person name="Engels R."/>
            <person name="Freedman E."/>
            <person name="Gellesch M."/>
            <person name="Goldberg J."/>
            <person name="Griggs A."/>
            <person name="Gujja S."/>
            <person name="Heilman E.R."/>
            <person name="Heiman D.I."/>
            <person name="Hepburn T.A."/>
            <person name="Howarth C."/>
            <person name="Jen D."/>
            <person name="Larson L."/>
            <person name="Mehta T."/>
            <person name="Park D."/>
            <person name="Pearson M."/>
            <person name="Richards J."/>
            <person name="Roberts A."/>
            <person name="Saif S."/>
            <person name="Shea T.D."/>
            <person name="Shenoy N."/>
            <person name="Sisk P."/>
            <person name="Stolte C."/>
            <person name="Sykes S.N."/>
            <person name="Walk T."/>
            <person name="White J."/>
            <person name="Yandava C."/>
            <person name="Izard J."/>
            <person name="Baranova O.V."/>
            <person name="Blanton J.M."/>
            <person name="Tanner A.C."/>
            <person name="Dewhirst F."/>
            <person name="Haas B."/>
            <person name="Nusbaum C."/>
            <person name="Birren B."/>
        </authorList>
    </citation>
    <scope>NUCLEOTIDE SEQUENCE [LARGE SCALE GENOMIC DNA]</scope>
    <source>
        <strain evidence="2 3">ATCC 29453</strain>
    </source>
</reference>
<dbReference type="Pfam" id="PF10592">
    <property type="entry name" value="AIPR"/>
    <property type="match status" value="1"/>
</dbReference>
<accession>V9HMZ8</accession>
<comment type="caution">
    <text evidence="2">The sequence shown here is derived from an EMBL/GenBank/DDBJ whole genome shotgun (WGS) entry which is preliminary data.</text>
</comment>
<keyword evidence="3" id="KW-1185">Reference proteome</keyword>
<evidence type="ECO:0000313" key="2">
    <source>
        <dbReference type="EMBL" id="EFG32043.1"/>
    </source>
</evidence>